<dbReference type="InterPro" id="IPR036930">
    <property type="entry name" value="WGR_dom_sf"/>
</dbReference>
<organism evidence="21 22">
    <name type="scientific">Dendryphion nanum</name>
    <dbReference type="NCBI Taxonomy" id="256645"/>
    <lineage>
        <taxon>Eukaryota</taxon>
        <taxon>Fungi</taxon>
        <taxon>Dikarya</taxon>
        <taxon>Ascomycota</taxon>
        <taxon>Pezizomycotina</taxon>
        <taxon>Dothideomycetes</taxon>
        <taxon>Pleosporomycetidae</taxon>
        <taxon>Pleosporales</taxon>
        <taxon>Torulaceae</taxon>
        <taxon>Dendryphion</taxon>
    </lineage>
</organism>
<dbReference type="Gene3D" id="1.20.142.10">
    <property type="entry name" value="Poly(ADP-ribose) polymerase, regulatory domain"/>
    <property type="match status" value="1"/>
</dbReference>
<evidence type="ECO:0000256" key="1">
    <source>
        <dbReference type="ARBA" id="ARBA00004123"/>
    </source>
</evidence>
<keyword evidence="9" id="KW-0862">Zinc</keyword>
<feature type="region of interest" description="Disordered" evidence="16">
    <location>
        <begin position="95"/>
        <end position="174"/>
    </location>
</feature>
<evidence type="ECO:0000256" key="8">
    <source>
        <dbReference type="ARBA" id="ARBA00022771"/>
    </source>
</evidence>
<dbReference type="Gene3D" id="3.90.228.10">
    <property type="match status" value="1"/>
</dbReference>
<evidence type="ECO:0000256" key="2">
    <source>
        <dbReference type="ARBA" id="ARBA00022676"/>
    </source>
</evidence>
<dbReference type="InterPro" id="IPR050800">
    <property type="entry name" value="ARTD/PARP"/>
</dbReference>
<dbReference type="CDD" id="cd17747">
    <property type="entry name" value="BRCT_PARP1"/>
    <property type="match status" value="1"/>
</dbReference>
<dbReference type="SMART" id="SM00292">
    <property type="entry name" value="BRCT"/>
    <property type="match status" value="1"/>
</dbReference>
<feature type="domain" description="BRCT" evidence="17">
    <location>
        <begin position="14"/>
        <end position="107"/>
    </location>
</feature>
<feature type="compositionally biased region" description="Low complexity" evidence="16">
    <location>
        <begin position="108"/>
        <end position="135"/>
    </location>
</feature>
<evidence type="ECO:0000259" key="20">
    <source>
        <dbReference type="PROSITE" id="PS51977"/>
    </source>
</evidence>
<dbReference type="SMART" id="SM00773">
    <property type="entry name" value="WGR"/>
    <property type="match status" value="1"/>
</dbReference>
<evidence type="ECO:0000256" key="10">
    <source>
        <dbReference type="ARBA" id="ARBA00023027"/>
    </source>
</evidence>
<dbReference type="SUPFAM" id="SSF142921">
    <property type="entry name" value="WGR domain-like"/>
    <property type="match status" value="1"/>
</dbReference>
<evidence type="ECO:0000256" key="9">
    <source>
        <dbReference type="ARBA" id="ARBA00022833"/>
    </source>
</evidence>
<dbReference type="InterPro" id="IPR008893">
    <property type="entry name" value="WGR_domain"/>
</dbReference>
<feature type="region of interest" description="Disordered" evidence="16">
    <location>
        <begin position="288"/>
        <end position="324"/>
    </location>
</feature>
<evidence type="ECO:0000259" key="17">
    <source>
        <dbReference type="PROSITE" id="PS50172"/>
    </source>
</evidence>
<comment type="similarity">
    <text evidence="13">Belongs to the ARTD/PARP family.</text>
</comment>
<dbReference type="EMBL" id="JAGMWT010000003">
    <property type="protein sequence ID" value="KAH7131867.1"/>
    <property type="molecule type" value="Genomic_DNA"/>
</dbReference>
<dbReference type="AlphaFoldDB" id="A0A9P9ISP2"/>
<dbReference type="Proteomes" id="UP000700596">
    <property type="component" value="Unassembled WGS sequence"/>
</dbReference>
<dbReference type="CDD" id="cd01437">
    <property type="entry name" value="parp_like"/>
    <property type="match status" value="1"/>
</dbReference>
<dbReference type="SUPFAM" id="SSF52113">
    <property type="entry name" value="BRCT domain"/>
    <property type="match status" value="1"/>
</dbReference>
<evidence type="ECO:0000256" key="13">
    <source>
        <dbReference type="ARBA" id="ARBA00024347"/>
    </source>
</evidence>
<dbReference type="PANTHER" id="PTHR10459">
    <property type="entry name" value="DNA LIGASE"/>
    <property type="match status" value="1"/>
</dbReference>
<keyword evidence="8" id="KW-0863">Zinc-finger</keyword>
<evidence type="ECO:0000313" key="22">
    <source>
        <dbReference type="Proteomes" id="UP000700596"/>
    </source>
</evidence>
<evidence type="ECO:0000256" key="16">
    <source>
        <dbReference type="SAM" id="MobiDB-lite"/>
    </source>
</evidence>
<evidence type="ECO:0000256" key="4">
    <source>
        <dbReference type="ARBA" id="ARBA00022695"/>
    </source>
</evidence>
<keyword evidence="11" id="KW-0238">DNA-binding</keyword>
<name>A0A9P9ISP2_9PLEO</name>
<keyword evidence="6" id="KW-0677">Repeat</keyword>
<dbReference type="Pfam" id="PF02877">
    <property type="entry name" value="PARP_reg"/>
    <property type="match status" value="1"/>
</dbReference>
<dbReference type="GO" id="GO:0005730">
    <property type="term" value="C:nucleolus"/>
    <property type="evidence" value="ECO:0007669"/>
    <property type="project" value="TreeGrafter"/>
</dbReference>
<dbReference type="GO" id="GO:0008270">
    <property type="term" value="F:zinc ion binding"/>
    <property type="evidence" value="ECO:0007669"/>
    <property type="project" value="UniProtKB-KW"/>
</dbReference>
<dbReference type="GO" id="GO:0006302">
    <property type="term" value="P:double-strand break repair"/>
    <property type="evidence" value="ECO:0007669"/>
    <property type="project" value="TreeGrafter"/>
</dbReference>
<dbReference type="InterPro" id="IPR001357">
    <property type="entry name" value="BRCT_dom"/>
</dbReference>
<evidence type="ECO:0000256" key="7">
    <source>
        <dbReference type="ARBA" id="ARBA00022765"/>
    </source>
</evidence>
<evidence type="ECO:0000313" key="21">
    <source>
        <dbReference type="EMBL" id="KAH7131867.1"/>
    </source>
</evidence>
<dbReference type="FunFam" id="1.20.142.10:FF:000002">
    <property type="entry name" value="Poly [ADP-ribose] polymerase"/>
    <property type="match status" value="1"/>
</dbReference>
<evidence type="ECO:0000256" key="3">
    <source>
        <dbReference type="ARBA" id="ARBA00022679"/>
    </source>
</evidence>
<keyword evidence="22" id="KW-1185">Reference proteome</keyword>
<keyword evidence="12" id="KW-0539">Nucleus</keyword>
<keyword evidence="4" id="KW-0548">Nucleotidyltransferase</keyword>
<dbReference type="GO" id="GO:0003950">
    <property type="term" value="F:NAD+ poly-ADP-ribosyltransferase activity"/>
    <property type="evidence" value="ECO:0007669"/>
    <property type="project" value="UniProtKB-UniRule"/>
</dbReference>
<dbReference type="Pfam" id="PF00533">
    <property type="entry name" value="BRCT"/>
    <property type="match status" value="1"/>
</dbReference>
<feature type="domain" description="WGR" evidence="20">
    <location>
        <begin position="192"/>
        <end position="288"/>
    </location>
</feature>
<evidence type="ECO:0000256" key="12">
    <source>
        <dbReference type="ARBA" id="ARBA00023242"/>
    </source>
</evidence>
<evidence type="ECO:0000259" key="18">
    <source>
        <dbReference type="PROSITE" id="PS51059"/>
    </source>
</evidence>
<dbReference type="PROSITE" id="PS51059">
    <property type="entry name" value="PARP_CATALYTIC"/>
    <property type="match status" value="1"/>
</dbReference>
<comment type="catalytic activity">
    <reaction evidence="14">
        <text>NAD(+) + (ADP-D-ribosyl)n-acceptor = nicotinamide + (ADP-D-ribosyl)n+1-acceptor + H(+).</text>
        <dbReference type="EC" id="2.4.2.30"/>
    </reaction>
</comment>
<dbReference type="GO" id="GO:0016779">
    <property type="term" value="F:nucleotidyltransferase activity"/>
    <property type="evidence" value="ECO:0007669"/>
    <property type="project" value="UniProtKB-KW"/>
</dbReference>
<evidence type="ECO:0000256" key="5">
    <source>
        <dbReference type="ARBA" id="ARBA00022723"/>
    </source>
</evidence>
<dbReference type="PANTHER" id="PTHR10459:SF60">
    <property type="entry name" value="POLY [ADP-RIBOSE] POLYMERASE 2"/>
    <property type="match status" value="1"/>
</dbReference>
<evidence type="ECO:0000259" key="19">
    <source>
        <dbReference type="PROSITE" id="PS51060"/>
    </source>
</evidence>
<dbReference type="SUPFAM" id="SSF56399">
    <property type="entry name" value="ADP-ribosylation"/>
    <property type="match status" value="1"/>
</dbReference>
<comment type="subcellular location">
    <subcellularLocation>
        <location evidence="1">Nucleus</location>
    </subcellularLocation>
</comment>
<dbReference type="EC" id="2.4.2.-" evidence="15"/>
<feature type="domain" description="PARP alpha-helical" evidence="19">
    <location>
        <begin position="325"/>
        <end position="443"/>
    </location>
</feature>
<dbReference type="Pfam" id="PF05406">
    <property type="entry name" value="WGR"/>
    <property type="match status" value="1"/>
</dbReference>
<dbReference type="InterPro" id="IPR036420">
    <property type="entry name" value="BRCT_dom_sf"/>
</dbReference>
<feature type="compositionally biased region" description="Basic and acidic residues" evidence="16">
    <location>
        <begin position="149"/>
        <end position="170"/>
    </location>
</feature>
<keyword evidence="2 15" id="KW-0328">Glycosyltransferase</keyword>
<dbReference type="PROSITE" id="PS50172">
    <property type="entry name" value="BRCT"/>
    <property type="match status" value="1"/>
</dbReference>
<dbReference type="Gene3D" id="2.20.140.10">
    <property type="entry name" value="WGR domain"/>
    <property type="match status" value="1"/>
</dbReference>
<dbReference type="PROSITE" id="PS51977">
    <property type="entry name" value="WGR"/>
    <property type="match status" value="1"/>
</dbReference>
<keyword evidence="10 15" id="KW-0520">NAD</keyword>
<dbReference type="InterPro" id="IPR012317">
    <property type="entry name" value="Poly(ADP-ribose)pol_cat_dom"/>
</dbReference>
<dbReference type="OrthoDB" id="2017365at2759"/>
<dbReference type="GO" id="GO:1990404">
    <property type="term" value="F:NAD+-protein mono-ADP-ribosyltransferase activity"/>
    <property type="evidence" value="ECO:0007669"/>
    <property type="project" value="TreeGrafter"/>
</dbReference>
<evidence type="ECO:0000256" key="15">
    <source>
        <dbReference type="RuleBase" id="RU362114"/>
    </source>
</evidence>
<dbReference type="GO" id="GO:0070212">
    <property type="term" value="P:protein poly-ADP-ribosylation"/>
    <property type="evidence" value="ECO:0007669"/>
    <property type="project" value="TreeGrafter"/>
</dbReference>
<sequence length="687" mass="74553">MPPKRAAKAAKAAPPPSCLDGLSIAISGTFPGTTQAAVQSSITSLGASVAKSVTADTHFLVSTQADVDKSSIKVKSAQKNGIPIVTIDWLNDSASSNTKEDPNDYLLSSGGAAPAPASAPASAANAPAPARSSKANGKKRAASPPASLKPDRKQQKKTEPNDKDTDEPKFGEGSYAKSNMVIPLDEGCALPTHQVYIGDDGIVYDASLNQTNASNNNNKFYRVQLLHLPSTGDFRTWTRWGRVGDHGQTALLGDGSLDDAMKNYEKKFKDKSGLAWKDRAGDPKKGKYAYVERSYAPDSDDEEEPVKVKANSSNADDVDDSPTVDSKLALPVQSLMELIFNQQYMNAVMTDLNYDAKKMPLGKLSQATIHRGFQCLKDLAALIQDSASDDSDIEDYSNSFYSLIPHNFGRNRPPIIRSSDQIKKELELLESLADMKEAAEMMKRDLKGSDQLHVLDRQFRGLGLAEMSVLEPKTAEFEELATYLNNTRGSTHGVSYDIQSIFRIERNGESTRFNKSKFAKINSDRRLLWHGSRTTNFGGILSQGLRIAPPEAPVSGYMFGKGIYLADMSSKSANYCCSYSSGGHALLLLCEAELGDPLHELTNASYTAGQDAIAKGSWSTWGKGTTGPSKWKDAGCVHPSLAGVRMPDTVQHPPSSTNVPGAGLYYNEFIAYDVAQVRLRYLFRVKM</sequence>
<dbReference type="Pfam" id="PF00644">
    <property type="entry name" value="PARP"/>
    <property type="match status" value="1"/>
</dbReference>
<dbReference type="GO" id="GO:0003677">
    <property type="term" value="F:DNA binding"/>
    <property type="evidence" value="ECO:0007669"/>
    <property type="project" value="UniProtKB-KW"/>
</dbReference>
<keyword evidence="5" id="KW-0479">Metal-binding</keyword>
<feature type="domain" description="PARP catalytic" evidence="18">
    <location>
        <begin position="453"/>
        <end position="687"/>
    </location>
</feature>
<dbReference type="FunFam" id="2.20.140.10:FF:000001">
    <property type="entry name" value="Poly [ADP-ribose] polymerase"/>
    <property type="match status" value="1"/>
</dbReference>
<gene>
    <name evidence="21" type="ORF">B0J11DRAFT_209844</name>
</gene>
<protein>
    <recommendedName>
        <fullName evidence="15">Poly [ADP-ribose] polymerase</fullName>
        <shortName evidence="15">PARP</shortName>
        <ecNumber evidence="15">2.4.2.-</ecNumber>
    </recommendedName>
</protein>
<keyword evidence="3 15" id="KW-0808">Transferase</keyword>
<comment type="caution">
    <text evidence="21">The sequence shown here is derived from an EMBL/GenBank/DDBJ whole genome shotgun (WGS) entry which is preliminary data.</text>
</comment>
<dbReference type="CDD" id="cd07997">
    <property type="entry name" value="WGR_PARP"/>
    <property type="match status" value="1"/>
</dbReference>
<evidence type="ECO:0000256" key="14">
    <source>
        <dbReference type="ARBA" id="ARBA00033987"/>
    </source>
</evidence>
<dbReference type="Gene3D" id="3.40.50.10190">
    <property type="entry name" value="BRCT domain"/>
    <property type="match status" value="1"/>
</dbReference>
<dbReference type="InterPro" id="IPR004102">
    <property type="entry name" value="Poly(ADP-ribose)pol_reg_dom"/>
</dbReference>
<dbReference type="SUPFAM" id="SSF47587">
    <property type="entry name" value="Domain of poly(ADP-ribose) polymerase"/>
    <property type="match status" value="1"/>
</dbReference>
<evidence type="ECO:0000256" key="6">
    <source>
        <dbReference type="ARBA" id="ARBA00022737"/>
    </source>
</evidence>
<evidence type="ECO:0000256" key="11">
    <source>
        <dbReference type="ARBA" id="ARBA00023125"/>
    </source>
</evidence>
<dbReference type="InterPro" id="IPR036616">
    <property type="entry name" value="Poly(ADP-ribose)pol_reg_dom_sf"/>
</dbReference>
<reference evidence="21" key="1">
    <citation type="journal article" date="2021" name="Nat. Commun.">
        <title>Genetic determinants of endophytism in the Arabidopsis root mycobiome.</title>
        <authorList>
            <person name="Mesny F."/>
            <person name="Miyauchi S."/>
            <person name="Thiergart T."/>
            <person name="Pickel B."/>
            <person name="Atanasova L."/>
            <person name="Karlsson M."/>
            <person name="Huettel B."/>
            <person name="Barry K.W."/>
            <person name="Haridas S."/>
            <person name="Chen C."/>
            <person name="Bauer D."/>
            <person name="Andreopoulos W."/>
            <person name="Pangilinan J."/>
            <person name="LaButti K."/>
            <person name="Riley R."/>
            <person name="Lipzen A."/>
            <person name="Clum A."/>
            <person name="Drula E."/>
            <person name="Henrissat B."/>
            <person name="Kohler A."/>
            <person name="Grigoriev I.V."/>
            <person name="Martin F.M."/>
            <person name="Hacquard S."/>
        </authorList>
    </citation>
    <scope>NUCLEOTIDE SEQUENCE</scope>
    <source>
        <strain evidence="21">MPI-CAGE-CH-0243</strain>
    </source>
</reference>
<proteinExistence type="inferred from homology"/>
<accession>A0A9P9ISP2</accession>
<keyword evidence="7" id="KW-0013">ADP-ribosylation</keyword>
<dbReference type="PROSITE" id="PS51060">
    <property type="entry name" value="PARP_ALPHA_HD"/>
    <property type="match status" value="1"/>
</dbReference>